<dbReference type="AlphaFoldDB" id="A0A5B9Y379"/>
<evidence type="ECO:0000256" key="1">
    <source>
        <dbReference type="SAM" id="Coils"/>
    </source>
</evidence>
<keyword evidence="3" id="KW-1185">Reference proteome</keyword>
<protein>
    <submittedName>
        <fullName evidence="2">Uncharacterized protein</fullName>
    </submittedName>
</protein>
<gene>
    <name evidence="2" type="ORF">SCHIN_v1c03230</name>
</gene>
<proteinExistence type="predicted"/>
<dbReference type="EMBL" id="CP043026">
    <property type="protein sequence ID" value="QEH61520.1"/>
    <property type="molecule type" value="Genomic_DNA"/>
</dbReference>
<reference evidence="2 3" key="1">
    <citation type="submission" date="2019-08" db="EMBL/GenBank/DDBJ databases">
        <title>Complete genome sequence of Spiroplasma chinense CCH (DSM 19755).</title>
        <authorList>
            <person name="Shen H.-Y."/>
            <person name="Lin Y.-C."/>
            <person name="Chou L."/>
            <person name="Kuo C.-H."/>
        </authorList>
    </citation>
    <scope>NUCLEOTIDE SEQUENCE [LARGE SCALE GENOMIC DNA]</scope>
    <source>
        <strain evidence="2 3">CCH</strain>
    </source>
</reference>
<sequence>MHKDHFKYPFCCKEDSEFFSTLLENYMQLRKSYDGLKILNSDYQIYGVLANSNLEVLLTRLEKKIDDLSADILEEAENKFWSIASLLFIYYVKLVFEKIDSNFKSEEFIKFIKDESVDVNNSFSTEEGEQALKFIKVLLDDIEGYKTSQLF</sequence>
<accession>A0A5B9Y379</accession>
<dbReference type="KEGG" id="schi:SCHIN_v1c03230"/>
<organism evidence="2 3">
    <name type="scientific">Spiroplasma chinense</name>
    <dbReference type="NCBI Taxonomy" id="216932"/>
    <lineage>
        <taxon>Bacteria</taxon>
        <taxon>Bacillati</taxon>
        <taxon>Mycoplasmatota</taxon>
        <taxon>Mollicutes</taxon>
        <taxon>Entomoplasmatales</taxon>
        <taxon>Spiroplasmataceae</taxon>
        <taxon>Spiroplasma</taxon>
    </lineage>
</organism>
<name>A0A5B9Y379_9MOLU</name>
<dbReference type="Proteomes" id="UP000323144">
    <property type="component" value="Chromosome"/>
</dbReference>
<feature type="coiled-coil region" evidence="1">
    <location>
        <begin position="51"/>
        <end position="78"/>
    </location>
</feature>
<evidence type="ECO:0000313" key="2">
    <source>
        <dbReference type="EMBL" id="QEH61520.1"/>
    </source>
</evidence>
<dbReference type="RefSeq" id="WP_166507912.1">
    <property type="nucleotide sequence ID" value="NZ_CP043026.1"/>
</dbReference>
<keyword evidence="1" id="KW-0175">Coiled coil</keyword>
<evidence type="ECO:0000313" key="3">
    <source>
        <dbReference type="Proteomes" id="UP000323144"/>
    </source>
</evidence>